<dbReference type="GO" id="GO:0005802">
    <property type="term" value="C:trans-Golgi network"/>
    <property type="evidence" value="ECO:0007669"/>
    <property type="project" value="TreeGrafter"/>
</dbReference>
<feature type="region of interest" description="Disordered" evidence="2">
    <location>
        <begin position="437"/>
        <end position="465"/>
    </location>
</feature>
<organism evidence="3 4">
    <name type="scientific">Dreissena polymorpha</name>
    <name type="common">Zebra mussel</name>
    <name type="synonym">Mytilus polymorpha</name>
    <dbReference type="NCBI Taxonomy" id="45954"/>
    <lineage>
        <taxon>Eukaryota</taxon>
        <taxon>Metazoa</taxon>
        <taxon>Spiralia</taxon>
        <taxon>Lophotrochozoa</taxon>
        <taxon>Mollusca</taxon>
        <taxon>Bivalvia</taxon>
        <taxon>Autobranchia</taxon>
        <taxon>Heteroconchia</taxon>
        <taxon>Euheterodonta</taxon>
        <taxon>Imparidentia</taxon>
        <taxon>Neoheterodontei</taxon>
        <taxon>Myida</taxon>
        <taxon>Dreissenoidea</taxon>
        <taxon>Dreissenidae</taxon>
        <taxon>Dreissena</taxon>
    </lineage>
</organism>
<feature type="compositionally biased region" description="Polar residues" evidence="2">
    <location>
        <begin position="442"/>
        <end position="456"/>
    </location>
</feature>
<sequence length="1299" mass="146611">MSDVESESGERENPNPESECNEEQLDELNAAETESDEADLHLNDTDQPQKASDPNGCNEGTSERSNECKILHNELNKCQPLRNEEEGVYENYDRNDAYAEEIAGSLAEGDQDEVGREDDGIIEDFNVNYAAEDEQYLAGADCSLEPESNSVLLTHHDDGAAVGSSECEPVSGRIRQTREHERTESSAQIELRVSQFGAGPSRVEGGDNVGDERTVFYGSDGASASGIGEFLMPESEIGECFDNTGANEEQIENDPTESDQENEGAVSNEVNLTNVVPIIMNSDTDNVETGASEMFNEFEQSDHVEQNFAVSGSNSVIQTSFPEDETNAVTAQENNAATAHQNISESDLHQPECDQSESNACGVQSSDQSESDTCGVQSSRNTVEALNYYSADNLKSVEGKIVQEELNGESYECSKSCVPERESKNYAHHSKDLGAIPKTKQSRGMDNSMQQSTIKESVSDKTVDSEDELLSELDATLKDASNVTIRNAESHILVSSDCHSELSAISNVEHGNEKSQNIHSCDQCLKNNVWCSFSDRVGLKGETPHVTGIKELKGQLKQAKQLLMDRECEISRLKSDMVDNKSRWDTLTLERDSQRKELEHLKRHNADDLYLPQIKELEYTIASQQSELKSMKETLSSHDQSAKRAISTLQMEMKARVDQVTQQLEEANREKDSMVVKFAQAEHKNLECVKRADRAESKLRDMDRERTQFLEKMRIVKEQKSKLATELEAKNAELSKLKDEMDKQRELVASADNRVKWAQNKLKAELESHKETKTQLDKMAAKVKEAKEETQQIRRDCQAIIKQYQESEEVKSNSLDKELKQKESELLENQVQKTNFELAHVKTQRELEQMRGELKDTQKSLTSLKERFSTVDGEKQQATSTVSQYGEIIQKQKKEIQELRDRVESLVHYKTDFARAQEMIKSLDSEISELKISNKELVSDMDACRRRESDRLELTAKLSRKNAELQSENSTLSNKVMNLTGELQVLKMDSQDVDTRLKELEENLCKERKQREEEAQSFTSRLAGKTQAVEDLTRKLEDERDEMKTLKRKHANNVKDLTRQLQQVRRKLDNYEVTSNGDRDTVSLGSRTSSNGSLNTVGIAEQTHAHVVQPSHAPAPAAQRHPSPEQEYRVITEQVEVDKQTLIERIVKLQGGMARKNEKIEFMEDHISQLIDEIQKKNKILQSYILKEESGTMTSDFRDRTKHSIMNSSQAEISRKHSIMGSVYSSHSNDVTMTLDLSLEINRKLQAVLEDTILKNMTLKESLDTLGQEIARLSQENRSLQLQIQGTGKSRSRIQPANR</sequence>
<evidence type="ECO:0000313" key="4">
    <source>
        <dbReference type="Proteomes" id="UP000828390"/>
    </source>
</evidence>
<dbReference type="OrthoDB" id="5583482at2759"/>
<proteinExistence type="predicted"/>
<keyword evidence="1" id="KW-0175">Coiled coil</keyword>
<feature type="region of interest" description="Disordered" evidence="2">
    <location>
        <begin position="324"/>
        <end position="377"/>
    </location>
</feature>
<feature type="compositionally biased region" description="Polar residues" evidence="2">
    <location>
        <begin position="1083"/>
        <end position="1093"/>
    </location>
</feature>
<feature type="compositionally biased region" description="Polar residues" evidence="2">
    <location>
        <begin position="324"/>
        <end position="345"/>
    </location>
</feature>
<dbReference type="EMBL" id="JAIWYP010000008">
    <property type="protein sequence ID" value="KAH3788477.1"/>
    <property type="molecule type" value="Genomic_DNA"/>
</dbReference>
<gene>
    <name evidence="3" type="ORF">DPMN_166621</name>
</gene>
<protein>
    <recommendedName>
        <fullName evidence="5">Coiled-coil domain-containing protein 186</fullName>
    </recommendedName>
</protein>
<feature type="region of interest" description="Disordered" evidence="2">
    <location>
        <begin position="1034"/>
        <end position="1093"/>
    </location>
</feature>
<name>A0A9D4F2W0_DREPO</name>
<dbReference type="GO" id="GO:0099518">
    <property type="term" value="P:vesicle cytoskeletal trafficking"/>
    <property type="evidence" value="ECO:0007669"/>
    <property type="project" value="TreeGrafter"/>
</dbReference>
<feature type="region of interest" description="Disordered" evidence="2">
    <location>
        <begin position="159"/>
        <end position="187"/>
    </location>
</feature>
<reference evidence="3" key="2">
    <citation type="submission" date="2020-11" db="EMBL/GenBank/DDBJ databases">
        <authorList>
            <person name="McCartney M.A."/>
            <person name="Auch B."/>
            <person name="Kono T."/>
            <person name="Mallez S."/>
            <person name="Becker A."/>
            <person name="Gohl D.M."/>
            <person name="Silverstein K.A.T."/>
            <person name="Koren S."/>
            <person name="Bechman K.B."/>
            <person name="Herman A."/>
            <person name="Abrahante J.E."/>
            <person name="Garbe J."/>
        </authorList>
    </citation>
    <scope>NUCLEOTIDE SEQUENCE</scope>
    <source>
        <strain evidence="3">Duluth1</strain>
        <tissue evidence="3">Whole animal</tissue>
    </source>
</reference>
<evidence type="ECO:0000256" key="1">
    <source>
        <dbReference type="SAM" id="Coils"/>
    </source>
</evidence>
<dbReference type="PANTHER" id="PTHR18911:SF5">
    <property type="entry name" value="COILED-COIL DOMAIN-CONTAINING PROTEIN 186"/>
    <property type="match status" value="1"/>
</dbReference>
<feature type="region of interest" description="Disordered" evidence="2">
    <location>
        <begin position="1007"/>
        <end position="1026"/>
    </location>
</feature>
<feature type="compositionally biased region" description="Acidic residues" evidence="2">
    <location>
        <begin position="249"/>
        <end position="262"/>
    </location>
</feature>
<accession>A0A9D4F2W0</accession>
<feature type="coiled-coil region" evidence="1">
    <location>
        <begin position="1256"/>
        <end position="1283"/>
    </location>
</feature>
<dbReference type="PANTHER" id="PTHR18911">
    <property type="entry name" value="CTCL TUMOR ANTIGEN HD-CL-01"/>
    <property type="match status" value="1"/>
</dbReference>
<dbReference type="GO" id="GO:0031267">
    <property type="term" value="F:small GTPase binding"/>
    <property type="evidence" value="ECO:0007669"/>
    <property type="project" value="TreeGrafter"/>
</dbReference>
<feature type="compositionally biased region" description="Polar residues" evidence="2">
    <location>
        <begin position="356"/>
        <end position="377"/>
    </location>
</feature>
<feature type="compositionally biased region" description="Basic and acidic residues" evidence="2">
    <location>
        <begin position="1034"/>
        <end position="1045"/>
    </location>
</feature>
<reference evidence="3" key="1">
    <citation type="journal article" date="2019" name="bioRxiv">
        <title>The Genome of the Zebra Mussel, Dreissena polymorpha: A Resource for Invasive Species Research.</title>
        <authorList>
            <person name="McCartney M.A."/>
            <person name="Auch B."/>
            <person name="Kono T."/>
            <person name="Mallez S."/>
            <person name="Zhang Y."/>
            <person name="Obille A."/>
            <person name="Becker A."/>
            <person name="Abrahante J.E."/>
            <person name="Garbe J."/>
            <person name="Badalamenti J.P."/>
            <person name="Herman A."/>
            <person name="Mangelson H."/>
            <person name="Liachko I."/>
            <person name="Sullivan S."/>
            <person name="Sone E.D."/>
            <person name="Koren S."/>
            <person name="Silverstein K.A.T."/>
            <person name="Beckman K.B."/>
            <person name="Gohl D.M."/>
        </authorList>
    </citation>
    <scope>NUCLEOTIDE SEQUENCE</scope>
    <source>
        <strain evidence="3">Duluth1</strain>
        <tissue evidence="3">Whole animal</tissue>
    </source>
</reference>
<evidence type="ECO:0000256" key="2">
    <source>
        <dbReference type="SAM" id="MobiDB-lite"/>
    </source>
</evidence>
<keyword evidence="4" id="KW-1185">Reference proteome</keyword>
<evidence type="ECO:0008006" key="5">
    <source>
        <dbReference type="Google" id="ProtNLM"/>
    </source>
</evidence>
<feature type="coiled-coil region" evidence="1">
    <location>
        <begin position="549"/>
        <end position="576"/>
    </location>
</feature>
<dbReference type="Proteomes" id="UP000828390">
    <property type="component" value="Unassembled WGS sequence"/>
</dbReference>
<dbReference type="InterPro" id="IPR038830">
    <property type="entry name" value="CCDC186"/>
</dbReference>
<feature type="region of interest" description="Disordered" evidence="2">
    <location>
        <begin position="1"/>
        <end position="64"/>
    </location>
</feature>
<feature type="region of interest" description="Disordered" evidence="2">
    <location>
        <begin position="239"/>
        <end position="267"/>
    </location>
</feature>
<comment type="caution">
    <text evidence="3">The sequence shown here is derived from an EMBL/GenBank/DDBJ whole genome shotgun (WGS) entry which is preliminary data.</text>
</comment>
<evidence type="ECO:0000313" key="3">
    <source>
        <dbReference type="EMBL" id="KAH3788477.1"/>
    </source>
</evidence>